<comment type="caution">
    <text evidence="12">The sequence shown here is derived from an EMBL/GenBank/DDBJ whole genome shotgun (WGS) entry which is preliminary data.</text>
</comment>
<evidence type="ECO:0000256" key="4">
    <source>
        <dbReference type="ARBA" id="ARBA00022737"/>
    </source>
</evidence>
<dbReference type="OrthoDB" id="3214149at2759"/>
<comment type="subcellular location">
    <subcellularLocation>
        <location evidence="1">Nucleus</location>
    </subcellularLocation>
</comment>
<feature type="region of interest" description="Disordered" evidence="10">
    <location>
        <begin position="377"/>
        <end position="396"/>
    </location>
</feature>
<evidence type="ECO:0000313" key="12">
    <source>
        <dbReference type="EMBL" id="KAF5405759.1"/>
    </source>
</evidence>
<dbReference type="GO" id="GO:0005634">
    <property type="term" value="C:nucleus"/>
    <property type="evidence" value="ECO:0007669"/>
    <property type="project" value="UniProtKB-SubCell"/>
</dbReference>
<evidence type="ECO:0000256" key="6">
    <source>
        <dbReference type="ARBA" id="ARBA00022833"/>
    </source>
</evidence>
<dbReference type="PROSITE" id="PS00028">
    <property type="entry name" value="ZINC_FINGER_C2H2_1"/>
    <property type="match status" value="3"/>
</dbReference>
<dbReference type="FunFam" id="3.30.160.60:FF:000125">
    <property type="entry name" value="Putative zinc finger protein 143"/>
    <property type="match status" value="1"/>
</dbReference>
<proteinExistence type="inferred from homology"/>
<keyword evidence="3" id="KW-0479">Metal-binding</keyword>
<evidence type="ECO:0000256" key="1">
    <source>
        <dbReference type="ARBA" id="ARBA00004123"/>
    </source>
</evidence>
<dbReference type="FunFam" id="3.30.160.60:FF:000359">
    <property type="entry name" value="GLIS family zinc finger 2"/>
    <property type="match status" value="1"/>
</dbReference>
<keyword evidence="7" id="KW-0238">DNA-binding</keyword>
<feature type="domain" description="C2H2-type" evidence="11">
    <location>
        <begin position="319"/>
        <end position="348"/>
    </location>
</feature>
<dbReference type="FunFam" id="3.30.160.60:FF:000019">
    <property type="entry name" value="GLI family zinc finger 3"/>
    <property type="match status" value="1"/>
</dbReference>
<keyword evidence="13" id="KW-1185">Reference proteome</keyword>
<comment type="similarity">
    <text evidence="2">Belongs to the GLI C2H2-type zinc-finger protein family.</text>
</comment>
<feature type="domain" description="C2H2-type" evidence="11">
    <location>
        <begin position="349"/>
        <end position="373"/>
    </location>
</feature>
<dbReference type="InterPro" id="IPR036236">
    <property type="entry name" value="Znf_C2H2_sf"/>
</dbReference>
<reference evidence="12" key="1">
    <citation type="submission" date="2019-05" db="EMBL/GenBank/DDBJ databases">
        <title>Annotation for the trematode Paragonimus heterotremus.</title>
        <authorList>
            <person name="Choi Y.-J."/>
        </authorList>
    </citation>
    <scope>NUCLEOTIDE SEQUENCE</scope>
    <source>
        <strain evidence="12">LC</strain>
    </source>
</reference>
<sequence>MVSPAGRTLYVYNQTDHGVYSQSTEIWHSHSHATFEEINHDGEEKPHFADSRTSPDTHSDLYSYMVSSERTNMFKTHMNCWPMESKDDREMVIRNSYQTPYLKTQEAYRPQADFSPSVTHSSSTTSAVMITEEQDSRVSSTCSPVSPSFLDTLLASISTTQEKSEPDSNCTYNSGPSGYTEKLPSAMDELHYLHNPNSEERNLTTAISGRRGIPKDISEPTVCRWANCYLNCLDSKSLVMHIEQVHIAPYTTGKEYRCYWEGCRRQQKPFNARYKLLVHMRIHNGERPSKCPYPNCTKAFSRLENLKIHIRSHTGDRPFVCQRESCNKAFSNSSDRAKHQRTHVHTKPYACQVPGCNKRYTDPSSLRKHSKTHWVADSLKPDNTQGSAHTRVISPKDPLQNSCGESKWLRHHFDTCREFAWSSESVWTPCFSSHTQLYRPAVLVQPPGNNLGCRKAKSDAFPQTNLYSEQSVQFTGATPIPQVERVYFVNLQSV</sequence>
<evidence type="ECO:0000256" key="3">
    <source>
        <dbReference type="ARBA" id="ARBA00022723"/>
    </source>
</evidence>
<feature type="domain" description="C2H2-type" evidence="11">
    <location>
        <begin position="289"/>
        <end position="318"/>
    </location>
</feature>
<dbReference type="InterPro" id="IPR056436">
    <property type="entry name" value="Znf-C2H2_ZIC1-5/GLI1-3-like"/>
</dbReference>
<dbReference type="FunFam" id="3.30.160.60:FF:000031">
    <property type="entry name" value="GLI family zinc finger 3"/>
    <property type="match status" value="1"/>
</dbReference>
<feature type="domain" description="C2H2-type" evidence="11">
    <location>
        <begin position="256"/>
        <end position="288"/>
    </location>
</feature>
<evidence type="ECO:0000256" key="10">
    <source>
        <dbReference type="SAM" id="MobiDB-lite"/>
    </source>
</evidence>
<keyword evidence="8" id="KW-0539">Nucleus</keyword>
<evidence type="ECO:0000256" key="9">
    <source>
        <dbReference type="PROSITE-ProRule" id="PRU00042"/>
    </source>
</evidence>
<dbReference type="GO" id="GO:0008270">
    <property type="term" value="F:zinc ion binding"/>
    <property type="evidence" value="ECO:0007669"/>
    <property type="project" value="UniProtKB-KW"/>
</dbReference>
<dbReference type="Gene3D" id="3.30.160.60">
    <property type="entry name" value="Classic Zinc Finger"/>
    <property type="match status" value="4"/>
</dbReference>
<dbReference type="Pfam" id="PF23561">
    <property type="entry name" value="zf-C2H2_15"/>
    <property type="match status" value="1"/>
</dbReference>
<evidence type="ECO:0000256" key="5">
    <source>
        <dbReference type="ARBA" id="ARBA00022771"/>
    </source>
</evidence>
<accession>A0A8J4WLV0</accession>
<dbReference type="EMBL" id="LUCH01000218">
    <property type="protein sequence ID" value="KAF5405759.1"/>
    <property type="molecule type" value="Genomic_DNA"/>
</dbReference>
<keyword evidence="6" id="KW-0862">Zinc</keyword>
<evidence type="ECO:0000259" key="11">
    <source>
        <dbReference type="PROSITE" id="PS50157"/>
    </source>
</evidence>
<dbReference type="PROSITE" id="PS50157">
    <property type="entry name" value="ZINC_FINGER_C2H2_2"/>
    <property type="match status" value="4"/>
</dbReference>
<gene>
    <name evidence="12" type="ORF">PHET_00797</name>
</gene>
<keyword evidence="4" id="KW-0677">Repeat</keyword>
<dbReference type="InterPro" id="IPR043359">
    <property type="entry name" value="GLI-like"/>
</dbReference>
<dbReference type="SUPFAM" id="SSF57667">
    <property type="entry name" value="beta-beta-alpha zinc fingers"/>
    <property type="match status" value="2"/>
</dbReference>
<dbReference type="PANTHER" id="PTHR45718:SF4">
    <property type="entry name" value="TRANSCRIPTIONAL ACTIVATOR CUBITUS INTERRUPTUS"/>
    <property type="match status" value="1"/>
</dbReference>
<dbReference type="InterPro" id="IPR013087">
    <property type="entry name" value="Znf_C2H2_type"/>
</dbReference>
<dbReference type="Proteomes" id="UP000748531">
    <property type="component" value="Unassembled WGS sequence"/>
</dbReference>
<dbReference type="SMART" id="SM00355">
    <property type="entry name" value="ZnF_C2H2"/>
    <property type="match status" value="5"/>
</dbReference>
<keyword evidence="5 9" id="KW-0863">Zinc-finger</keyword>
<dbReference type="AlphaFoldDB" id="A0A8J4WLV0"/>
<dbReference type="PANTHER" id="PTHR45718">
    <property type="entry name" value="TRANSCRIPTIONAL ACTIVATOR CUBITUS INTERRUPTUS"/>
    <property type="match status" value="1"/>
</dbReference>
<evidence type="ECO:0000256" key="7">
    <source>
        <dbReference type="ARBA" id="ARBA00023125"/>
    </source>
</evidence>
<name>A0A8J4WLV0_9TREM</name>
<dbReference type="GO" id="GO:0000978">
    <property type="term" value="F:RNA polymerase II cis-regulatory region sequence-specific DNA binding"/>
    <property type="evidence" value="ECO:0007669"/>
    <property type="project" value="TreeGrafter"/>
</dbReference>
<evidence type="ECO:0000313" key="13">
    <source>
        <dbReference type="Proteomes" id="UP000748531"/>
    </source>
</evidence>
<protein>
    <recommendedName>
        <fullName evidence="11">C2H2-type domain-containing protein</fullName>
    </recommendedName>
</protein>
<dbReference type="GO" id="GO:0000981">
    <property type="term" value="F:DNA-binding transcription factor activity, RNA polymerase II-specific"/>
    <property type="evidence" value="ECO:0007669"/>
    <property type="project" value="TreeGrafter"/>
</dbReference>
<evidence type="ECO:0000256" key="2">
    <source>
        <dbReference type="ARBA" id="ARBA00010831"/>
    </source>
</evidence>
<evidence type="ECO:0000256" key="8">
    <source>
        <dbReference type="ARBA" id="ARBA00023242"/>
    </source>
</evidence>
<organism evidence="12 13">
    <name type="scientific">Paragonimus heterotremus</name>
    <dbReference type="NCBI Taxonomy" id="100268"/>
    <lineage>
        <taxon>Eukaryota</taxon>
        <taxon>Metazoa</taxon>
        <taxon>Spiralia</taxon>
        <taxon>Lophotrochozoa</taxon>
        <taxon>Platyhelminthes</taxon>
        <taxon>Trematoda</taxon>
        <taxon>Digenea</taxon>
        <taxon>Plagiorchiida</taxon>
        <taxon>Troglotremata</taxon>
        <taxon>Troglotrematidae</taxon>
        <taxon>Paragonimus</taxon>
    </lineage>
</organism>
<dbReference type="Pfam" id="PF00096">
    <property type="entry name" value="zf-C2H2"/>
    <property type="match status" value="3"/>
</dbReference>